<feature type="domain" description="VAN3-binding protein-like auxin canalisation" evidence="1">
    <location>
        <begin position="1"/>
        <end position="57"/>
    </location>
</feature>
<organism evidence="2 3">
    <name type="scientific">Mikania micrantha</name>
    <name type="common">bitter vine</name>
    <dbReference type="NCBI Taxonomy" id="192012"/>
    <lineage>
        <taxon>Eukaryota</taxon>
        <taxon>Viridiplantae</taxon>
        <taxon>Streptophyta</taxon>
        <taxon>Embryophyta</taxon>
        <taxon>Tracheophyta</taxon>
        <taxon>Spermatophyta</taxon>
        <taxon>Magnoliopsida</taxon>
        <taxon>eudicotyledons</taxon>
        <taxon>Gunneridae</taxon>
        <taxon>Pentapetalae</taxon>
        <taxon>asterids</taxon>
        <taxon>campanulids</taxon>
        <taxon>Asterales</taxon>
        <taxon>Asteraceae</taxon>
        <taxon>Asteroideae</taxon>
        <taxon>Heliantheae alliance</taxon>
        <taxon>Eupatorieae</taxon>
        <taxon>Mikania</taxon>
    </lineage>
</organism>
<dbReference type="EMBL" id="SZYD01000007">
    <property type="protein sequence ID" value="KAD5802518.1"/>
    <property type="molecule type" value="Genomic_DNA"/>
</dbReference>
<dbReference type="AlphaFoldDB" id="A0A5N6P123"/>
<name>A0A5N6P123_9ASTR</name>
<dbReference type="OrthoDB" id="1740805at2759"/>
<evidence type="ECO:0000313" key="2">
    <source>
        <dbReference type="EMBL" id="KAD5802518.1"/>
    </source>
</evidence>
<comment type="caution">
    <text evidence="2">The sequence shown here is derived from an EMBL/GenBank/DDBJ whole genome shotgun (WGS) entry which is preliminary data.</text>
</comment>
<keyword evidence="3" id="KW-1185">Reference proteome</keyword>
<accession>A0A5N6P123</accession>
<dbReference type="Proteomes" id="UP000326396">
    <property type="component" value="Linkage Group LG15"/>
</dbReference>
<sequence>MEFLSRSRSWNISALQVSKALAPSHPAETDEISDEMEDIAANPFAFASSQLIMERILPNPTLPPFRSGFAHQPIFWTKEKGVI</sequence>
<reference evidence="2 3" key="1">
    <citation type="submission" date="2019-05" db="EMBL/GenBank/DDBJ databases">
        <title>Mikania micrantha, genome provides insights into the molecular mechanism of rapid growth.</title>
        <authorList>
            <person name="Liu B."/>
        </authorList>
    </citation>
    <scope>NUCLEOTIDE SEQUENCE [LARGE SCALE GENOMIC DNA]</scope>
    <source>
        <strain evidence="2">NLD-2019</strain>
        <tissue evidence="2">Leaf</tissue>
    </source>
</reference>
<evidence type="ECO:0000259" key="1">
    <source>
        <dbReference type="Pfam" id="PF05703"/>
    </source>
</evidence>
<dbReference type="InterPro" id="IPR008546">
    <property type="entry name" value="VAN3-bd-like_auxin_canal"/>
</dbReference>
<protein>
    <recommendedName>
        <fullName evidence="1">VAN3-binding protein-like auxin canalisation domain-containing protein</fullName>
    </recommendedName>
</protein>
<gene>
    <name evidence="2" type="ORF">E3N88_13878</name>
</gene>
<proteinExistence type="predicted"/>
<evidence type="ECO:0000313" key="3">
    <source>
        <dbReference type="Proteomes" id="UP000326396"/>
    </source>
</evidence>
<dbReference type="Pfam" id="PF05703">
    <property type="entry name" value="Auxin_canalis"/>
    <property type="match status" value="1"/>
</dbReference>